<evidence type="ECO:0008006" key="5">
    <source>
        <dbReference type="Google" id="ProtNLM"/>
    </source>
</evidence>
<dbReference type="GO" id="GO:0016491">
    <property type="term" value="F:oxidoreductase activity"/>
    <property type="evidence" value="ECO:0007669"/>
    <property type="project" value="InterPro"/>
</dbReference>
<evidence type="ECO:0000313" key="4">
    <source>
        <dbReference type="Proteomes" id="UP000192596"/>
    </source>
</evidence>
<comment type="similarity">
    <text evidence="1">Belongs to the tpcK family.</text>
</comment>
<dbReference type="SUPFAM" id="SSF54909">
    <property type="entry name" value="Dimeric alpha+beta barrel"/>
    <property type="match status" value="1"/>
</dbReference>
<evidence type="ECO:0000256" key="2">
    <source>
        <dbReference type="SAM" id="SignalP"/>
    </source>
</evidence>
<dbReference type="Gene3D" id="3.30.70.100">
    <property type="match status" value="1"/>
</dbReference>
<comment type="caution">
    <text evidence="3">The sequence shown here is derived from an EMBL/GenBank/DDBJ whole genome shotgun (WGS) entry which is preliminary data.</text>
</comment>
<dbReference type="InterPro" id="IPR009799">
    <property type="entry name" value="EthD_dom"/>
</dbReference>
<name>A0A1V8TMT5_9PEZI</name>
<keyword evidence="2" id="KW-0732">Signal</keyword>
<reference evidence="4" key="1">
    <citation type="submission" date="2017-03" db="EMBL/GenBank/DDBJ databases">
        <title>Genomes of endolithic fungi from Antarctica.</title>
        <authorList>
            <person name="Coleine C."/>
            <person name="Masonjones S."/>
            <person name="Stajich J.E."/>
        </authorList>
    </citation>
    <scope>NUCLEOTIDE SEQUENCE [LARGE SCALE GENOMIC DNA]</scope>
    <source>
        <strain evidence="4">CCFEE 5527</strain>
    </source>
</reference>
<feature type="chain" id="PRO_5012280283" description="EthD domain-containing protein" evidence="2">
    <location>
        <begin position="19"/>
        <end position="235"/>
    </location>
</feature>
<dbReference type="OrthoDB" id="4892971at2759"/>
<gene>
    <name evidence="3" type="ORF">B0A48_02146</name>
</gene>
<dbReference type="EMBL" id="NAJO01000004">
    <property type="protein sequence ID" value="OQO12683.1"/>
    <property type="molecule type" value="Genomic_DNA"/>
</dbReference>
<dbReference type="InParanoid" id="A0A1V8TMT5"/>
<sequence>MKTFTPSILALLAAVASADVCKLTAFATLGSGLNLGGSSLTETDGFIFQINDDAPLQVTLNKGNGYPDNYGCPSDPQLYGAANFDGLGKSGVGMCLIDVKAETFPTQGFNCQGLTGDAFTGETNSEFYGAGNSNNAHSTTTVLYPKGCKFDMNYYLTSHMPLVKKHWGPAGLKSYKVIQFPDDADYSVQATLEWGSKAEFDKAAGGEHTAEIMGDVPNFSDGKPILITGEVTGSD</sequence>
<dbReference type="PANTHER" id="PTHR40260:SF2">
    <property type="entry name" value="BLR8190 PROTEIN"/>
    <property type="match status" value="1"/>
</dbReference>
<keyword evidence="4" id="KW-1185">Reference proteome</keyword>
<dbReference type="STRING" id="1507870.A0A1V8TMT5"/>
<dbReference type="InterPro" id="IPR011008">
    <property type="entry name" value="Dimeric_a/b-barrel"/>
</dbReference>
<dbReference type="NCBIfam" id="TIGR02118">
    <property type="entry name" value="EthD family reductase"/>
    <property type="match status" value="1"/>
</dbReference>
<accession>A0A1V8TMT5</accession>
<evidence type="ECO:0000256" key="1">
    <source>
        <dbReference type="ARBA" id="ARBA00005986"/>
    </source>
</evidence>
<evidence type="ECO:0000313" key="3">
    <source>
        <dbReference type="EMBL" id="OQO12683.1"/>
    </source>
</evidence>
<dbReference type="Proteomes" id="UP000192596">
    <property type="component" value="Unassembled WGS sequence"/>
</dbReference>
<feature type="signal peptide" evidence="2">
    <location>
        <begin position="1"/>
        <end position="18"/>
    </location>
</feature>
<dbReference type="PANTHER" id="PTHR40260">
    <property type="entry name" value="BLR8190 PROTEIN"/>
    <property type="match status" value="1"/>
</dbReference>
<protein>
    <recommendedName>
        <fullName evidence="5">EthD domain-containing protein</fullName>
    </recommendedName>
</protein>
<proteinExistence type="inferred from homology"/>
<organism evidence="3 4">
    <name type="scientific">Cryoendolithus antarcticus</name>
    <dbReference type="NCBI Taxonomy" id="1507870"/>
    <lineage>
        <taxon>Eukaryota</taxon>
        <taxon>Fungi</taxon>
        <taxon>Dikarya</taxon>
        <taxon>Ascomycota</taxon>
        <taxon>Pezizomycotina</taxon>
        <taxon>Dothideomycetes</taxon>
        <taxon>Dothideomycetidae</taxon>
        <taxon>Cladosporiales</taxon>
        <taxon>Cladosporiaceae</taxon>
        <taxon>Cryoendolithus</taxon>
    </lineage>
</organism>
<dbReference type="AlphaFoldDB" id="A0A1V8TMT5"/>